<dbReference type="InterPro" id="IPR053937">
    <property type="entry name" value="GOST_TM"/>
</dbReference>
<name>F4Q1P3_CACFS</name>
<dbReference type="PANTHER" id="PTHR21229">
    <property type="entry name" value="LUNG SEVEN TRANSMEMBRANE RECEPTOR"/>
    <property type="match status" value="1"/>
</dbReference>
<feature type="transmembrane region" description="Helical" evidence="7">
    <location>
        <begin position="522"/>
        <end position="543"/>
    </location>
</feature>
<feature type="transmembrane region" description="Helical" evidence="7">
    <location>
        <begin position="136"/>
        <end position="163"/>
    </location>
</feature>
<feature type="compositionally biased region" description="Polar residues" evidence="6">
    <location>
        <begin position="237"/>
        <end position="274"/>
    </location>
</feature>
<dbReference type="RefSeq" id="XP_004357016.1">
    <property type="nucleotide sequence ID" value="XM_004356961.1"/>
</dbReference>
<reference evidence="10" key="1">
    <citation type="journal article" date="2011" name="Genome Res.">
        <title>Phylogeny-wide analysis of social amoeba genomes highlights ancient origins for complex intercellular communication.</title>
        <authorList>
            <person name="Heidel A.J."/>
            <person name="Lawal H.M."/>
            <person name="Felder M."/>
            <person name="Schilde C."/>
            <person name="Helps N.R."/>
            <person name="Tunggal B."/>
            <person name="Rivero F."/>
            <person name="John U."/>
            <person name="Schleicher M."/>
            <person name="Eichinger L."/>
            <person name="Platzer M."/>
            <person name="Noegel A.A."/>
            <person name="Schaap P."/>
            <person name="Gloeckner G."/>
        </authorList>
    </citation>
    <scope>NUCLEOTIDE SEQUENCE [LARGE SCALE GENOMIC DNA]</scope>
    <source>
        <strain evidence="10">SH3</strain>
    </source>
</reference>
<organism evidence="9 10">
    <name type="scientific">Cavenderia fasciculata</name>
    <name type="common">Slime mold</name>
    <name type="synonym">Dictyostelium fasciculatum</name>
    <dbReference type="NCBI Taxonomy" id="261658"/>
    <lineage>
        <taxon>Eukaryota</taxon>
        <taxon>Amoebozoa</taxon>
        <taxon>Evosea</taxon>
        <taxon>Eumycetozoa</taxon>
        <taxon>Dictyostelia</taxon>
        <taxon>Acytosteliales</taxon>
        <taxon>Cavenderiaceae</taxon>
        <taxon>Cavenderia</taxon>
    </lineage>
</organism>
<keyword evidence="3" id="KW-0732">Signal</keyword>
<dbReference type="GO" id="GO:0016020">
    <property type="term" value="C:membrane"/>
    <property type="evidence" value="ECO:0007669"/>
    <property type="project" value="UniProtKB-SubCell"/>
</dbReference>
<feature type="compositionally biased region" description="Basic and acidic residues" evidence="6">
    <location>
        <begin position="325"/>
        <end position="340"/>
    </location>
</feature>
<evidence type="ECO:0000256" key="3">
    <source>
        <dbReference type="ARBA" id="ARBA00022729"/>
    </source>
</evidence>
<evidence type="ECO:0000256" key="6">
    <source>
        <dbReference type="SAM" id="MobiDB-lite"/>
    </source>
</evidence>
<feature type="transmembrane region" description="Helical" evidence="7">
    <location>
        <begin position="175"/>
        <end position="199"/>
    </location>
</feature>
<dbReference type="GeneID" id="14870391"/>
<protein>
    <recommendedName>
        <fullName evidence="8">GOST seven transmembrane domain-containing protein</fullName>
    </recommendedName>
</protein>
<feature type="compositionally biased region" description="Acidic residues" evidence="6">
    <location>
        <begin position="278"/>
        <end position="294"/>
    </location>
</feature>
<dbReference type="InterPro" id="IPR009637">
    <property type="entry name" value="GPR107/GPR108-like"/>
</dbReference>
<feature type="domain" description="GOST seven transmembrane" evidence="8">
    <location>
        <begin position="557"/>
        <end position="677"/>
    </location>
</feature>
<keyword evidence="10" id="KW-1185">Reference proteome</keyword>
<accession>F4Q1P3</accession>
<feature type="transmembrane region" description="Helical" evidence="7">
    <location>
        <begin position="775"/>
        <end position="796"/>
    </location>
</feature>
<dbReference type="PANTHER" id="PTHR21229:SF78">
    <property type="entry name" value="INTIMAL THICKNESS RELATED RECEPTOR IRP DOMAIN-CONTAINING PROTEIN"/>
    <property type="match status" value="1"/>
</dbReference>
<feature type="transmembrane region" description="Helical" evidence="7">
    <location>
        <begin position="205"/>
        <end position="226"/>
    </location>
</feature>
<evidence type="ECO:0000256" key="4">
    <source>
        <dbReference type="ARBA" id="ARBA00022989"/>
    </source>
</evidence>
<keyword evidence="2 7" id="KW-0812">Transmembrane</keyword>
<evidence type="ECO:0000256" key="2">
    <source>
        <dbReference type="ARBA" id="ARBA00022692"/>
    </source>
</evidence>
<dbReference type="EMBL" id="GL883018">
    <property type="protein sequence ID" value="EGG18193.1"/>
    <property type="molecule type" value="Genomic_DNA"/>
</dbReference>
<feature type="transmembrane region" description="Helical" evidence="7">
    <location>
        <begin position="102"/>
        <end position="124"/>
    </location>
</feature>
<sequence length="833" mass="95443">MSSSQSSLSSLSPIGPPTPFDEEYVIAISFRQCRYIVTSMFDYQAFDDPRRAKEAGAFLFLYYFSRMLMLLTYALLLILWIRLYHNVFKVKQAIFKWNHFTTYIFGTIQLFYISLIISMAHFMINDINKFKFLSRYVYGSFLIGYTIILALGFLVFGVLLWLSSRGSSVSLNNRILFISLILVIILITHIIYLSTVVLITTGELWWFRILDTVIFVVLEMGVAFLLHKKPVNKRASRNNTNGGETPVSPRSKSYTPKSKTNSGPHSRPTPTTRKNGGDVDEVVDLDEDDDDETTTNDSSHFSNIQIDSIQMTNLAHHTNNTNSQKQKEREKEKDGEKDQQQDESGDGQDSENVHHHHHDDTYNNNSSSLKRERERERVLEKEGGVGLELVCINRFLQSSMVKPTKLLIVLLVLLVVWDDCHHDAMVDAIYQEPYSFKGKYNVNDIGSFGFLSGGYFDVNIQVENPSDSSPPPIFMACTQQEYNDKFDNYCTLKPNCTFTQQLNSSSNSSISHIKGSIKDTDYYFFVITQCDATYYYTVSYAFYNPGGNHLSYQFIPLPIILMVFTGIWVLLTALWSINWIQNRNQNVKLHKVITLYPFSKLSMIVYSLGYWRYLQSYGAVGIGVLIFYWIFYIIFKVISCVVLLFIATGWGICKGRFEHLRKALYIIIILLTATLALGAFLGGFFTSDANVRLLRAQIAEAQNNNAKSVSVDQSSSDAHEHEMQTIPPNPTLEKDPEAPSQDINTAKPNSTRDDDKALNLSLLNDKLHMFVAFKWIMLVYLTCVIVIQFLSAAFPFGWVFEFFMLLVETVMFICIGVTFRLRKQKKYYEFVDE</sequence>
<feature type="transmembrane region" description="Helical" evidence="7">
    <location>
        <begin position="663"/>
        <end position="685"/>
    </location>
</feature>
<comment type="subcellular location">
    <subcellularLocation>
        <location evidence="1">Membrane</location>
        <topology evidence="1">Multi-pass membrane protein</topology>
    </subcellularLocation>
</comment>
<feature type="region of interest" description="Disordered" evidence="6">
    <location>
        <begin position="235"/>
        <end position="303"/>
    </location>
</feature>
<feature type="transmembrane region" description="Helical" evidence="7">
    <location>
        <begin position="640"/>
        <end position="657"/>
    </location>
</feature>
<keyword evidence="4 7" id="KW-1133">Transmembrane helix</keyword>
<feature type="transmembrane region" description="Helical" evidence="7">
    <location>
        <begin position="60"/>
        <end position="81"/>
    </location>
</feature>
<evidence type="ECO:0000259" key="8">
    <source>
        <dbReference type="Pfam" id="PF06814"/>
    </source>
</evidence>
<feature type="transmembrane region" description="Helical" evidence="7">
    <location>
        <begin position="555"/>
        <end position="580"/>
    </location>
</feature>
<feature type="region of interest" description="Disordered" evidence="6">
    <location>
        <begin position="319"/>
        <end position="377"/>
    </location>
</feature>
<evidence type="ECO:0000256" key="7">
    <source>
        <dbReference type="SAM" id="Phobius"/>
    </source>
</evidence>
<dbReference type="Proteomes" id="UP000007797">
    <property type="component" value="Unassembled WGS sequence"/>
</dbReference>
<feature type="transmembrane region" description="Helical" evidence="7">
    <location>
        <begin position="802"/>
        <end position="821"/>
    </location>
</feature>
<evidence type="ECO:0000256" key="1">
    <source>
        <dbReference type="ARBA" id="ARBA00004141"/>
    </source>
</evidence>
<gene>
    <name evidence="9" type="ORF">DFA_03680</name>
</gene>
<proteinExistence type="predicted"/>
<feature type="transmembrane region" description="Helical" evidence="7">
    <location>
        <begin position="592"/>
        <end position="611"/>
    </location>
</feature>
<dbReference type="GO" id="GO:0005794">
    <property type="term" value="C:Golgi apparatus"/>
    <property type="evidence" value="ECO:0007669"/>
    <property type="project" value="TreeGrafter"/>
</dbReference>
<dbReference type="KEGG" id="dfa:DFA_03680"/>
<dbReference type="OrthoDB" id="19839at2759"/>
<evidence type="ECO:0000313" key="9">
    <source>
        <dbReference type="EMBL" id="EGG18193.1"/>
    </source>
</evidence>
<dbReference type="AlphaFoldDB" id="F4Q1P3"/>
<feature type="region of interest" description="Disordered" evidence="6">
    <location>
        <begin position="720"/>
        <end position="752"/>
    </location>
</feature>
<evidence type="ECO:0000256" key="5">
    <source>
        <dbReference type="ARBA" id="ARBA00023136"/>
    </source>
</evidence>
<dbReference type="Pfam" id="PF06814">
    <property type="entry name" value="GOST_TM"/>
    <property type="match status" value="1"/>
</dbReference>
<evidence type="ECO:0000313" key="10">
    <source>
        <dbReference type="Proteomes" id="UP000007797"/>
    </source>
</evidence>
<keyword evidence="5 7" id="KW-0472">Membrane</keyword>